<gene>
    <name evidence="1" type="ORF">PPENT_87.1.T0210193</name>
</gene>
<dbReference type="Proteomes" id="UP000689195">
    <property type="component" value="Unassembled WGS sequence"/>
</dbReference>
<evidence type="ECO:0000313" key="1">
    <source>
        <dbReference type="EMBL" id="CAD8151143.1"/>
    </source>
</evidence>
<evidence type="ECO:0000313" key="2">
    <source>
        <dbReference type="Proteomes" id="UP000689195"/>
    </source>
</evidence>
<keyword evidence="2" id="KW-1185">Reference proteome</keyword>
<proteinExistence type="predicted"/>
<protein>
    <submittedName>
        <fullName evidence="1">Uncharacterized protein</fullName>
    </submittedName>
</protein>
<dbReference type="EMBL" id="CAJJDO010000021">
    <property type="protein sequence ID" value="CAD8151143.1"/>
    <property type="molecule type" value="Genomic_DNA"/>
</dbReference>
<comment type="caution">
    <text evidence="1">The sequence shown here is derived from an EMBL/GenBank/DDBJ whole genome shotgun (WGS) entry which is preliminary data.</text>
</comment>
<accession>A0A8S1THB8</accession>
<reference evidence="1" key="1">
    <citation type="submission" date="2021-01" db="EMBL/GenBank/DDBJ databases">
        <authorList>
            <consortium name="Genoscope - CEA"/>
            <person name="William W."/>
        </authorList>
    </citation>
    <scope>NUCLEOTIDE SEQUENCE</scope>
</reference>
<sequence>MNSISFQQLDLRFIQQRQGKDLNVQMRLSDDQYICKILPLRIQNFEIKRLELKDCNYKPDVESLLIAHCY</sequence>
<organism evidence="1 2">
    <name type="scientific">Paramecium pentaurelia</name>
    <dbReference type="NCBI Taxonomy" id="43138"/>
    <lineage>
        <taxon>Eukaryota</taxon>
        <taxon>Sar</taxon>
        <taxon>Alveolata</taxon>
        <taxon>Ciliophora</taxon>
        <taxon>Intramacronucleata</taxon>
        <taxon>Oligohymenophorea</taxon>
        <taxon>Peniculida</taxon>
        <taxon>Parameciidae</taxon>
        <taxon>Paramecium</taxon>
    </lineage>
</organism>
<name>A0A8S1THB8_9CILI</name>
<dbReference type="AlphaFoldDB" id="A0A8S1THB8"/>